<feature type="transmembrane region" description="Helical" evidence="1">
    <location>
        <begin position="39"/>
        <end position="59"/>
    </location>
</feature>
<proteinExistence type="predicted"/>
<gene>
    <name evidence="2" type="ORF">TPAS_311</name>
</gene>
<sequence>MRNPVLVYFILVNVVLFIMMGIDKKKAREKAWRIPERNLLLLGFFGGGLGGLLGMHHFRHKTKHLSFKVIFALGTLLAGITSYIVFL</sequence>
<dbReference type="OrthoDB" id="1698854at2"/>
<keyword evidence="3" id="KW-1185">Reference proteome</keyword>
<dbReference type="STRING" id="43064.SAMN04488086_102319"/>
<evidence type="ECO:0008006" key="4">
    <source>
        <dbReference type="Google" id="ProtNLM"/>
    </source>
</evidence>
<evidence type="ECO:0000256" key="1">
    <source>
        <dbReference type="SAM" id="Phobius"/>
    </source>
</evidence>
<organism evidence="2 3">
    <name type="scientific">Trichococcus pasteurii</name>
    <dbReference type="NCBI Taxonomy" id="43064"/>
    <lineage>
        <taxon>Bacteria</taxon>
        <taxon>Bacillati</taxon>
        <taxon>Bacillota</taxon>
        <taxon>Bacilli</taxon>
        <taxon>Lactobacillales</taxon>
        <taxon>Carnobacteriaceae</taxon>
        <taxon>Trichococcus</taxon>
    </lineage>
</organism>
<dbReference type="AlphaFoldDB" id="A0A1W1ICP5"/>
<name>A0A1W1ICP5_9LACT</name>
<dbReference type="EMBL" id="FWEY01000001">
    <property type="protein sequence ID" value="SLM50639.1"/>
    <property type="molecule type" value="Genomic_DNA"/>
</dbReference>
<dbReference type="PIRSF" id="PIRSF002599">
    <property type="entry name" value="Cold_shock_A"/>
    <property type="match status" value="1"/>
</dbReference>
<feature type="transmembrane region" description="Helical" evidence="1">
    <location>
        <begin position="6"/>
        <end position="23"/>
    </location>
</feature>
<reference evidence="3" key="1">
    <citation type="submission" date="2016-04" db="EMBL/GenBank/DDBJ databases">
        <authorList>
            <person name="Strepis N."/>
        </authorList>
    </citation>
    <scope>NUCLEOTIDE SEQUENCE [LARGE SCALE GENOMIC DNA]</scope>
</reference>
<dbReference type="InterPro" id="IPR012156">
    <property type="entry name" value="Cold_shock_CspA"/>
</dbReference>
<dbReference type="RefSeq" id="WP_086941534.1">
    <property type="nucleotide sequence ID" value="NZ_FONM01000002.1"/>
</dbReference>
<keyword evidence="1" id="KW-0812">Transmembrane</keyword>
<evidence type="ECO:0000313" key="2">
    <source>
        <dbReference type="EMBL" id="SLM50639.1"/>
    </source>
</evidence>
<protein>
    <recommendedName>
        <fullName evidence="4">DUF1294 domain-containing protein</fullName>
    </recommendedName>
</protein>
<dbReference type="GO" id="GO:0003676">
    <property type="term" value="F:nucleic acid binding"/>
    <property type="evidence" value="ECO:0007669"/>
    <property type="project" value="InterPro"/>
</dbReference>
<keyword evidence="1" id="KW-1133">Transmembrane helix</keyword>
<feature type="transmembrane region" description="Helical" evidence="1">
    <location>
        <begin position="65"/>
        <end position="86"/>
    </location>
</feature>
<dbReference type="Proteomes" id="UP000195985">
    <property type="component" value="Unassembled WGS sequence"/>
</dbReference>
<evidence type="ECO:0000313" key="3">
    <source>
        <dbReference type="Proteomes" id="UP000195985"/>
    </source>
</evidence>
<accession>A0A1W1ICP5</accession>
<dbReference type="InterPro" id="IPR010718">
    <property type="entry name" value="DUF1294"/>
</dbReference>
<dbReference type="Pfam" id="PF06961">
    <property type="entry name" value="DUF1294"/>
    <property type="match status" value="1"/>
</dbReference>
<keyword evidence="1" id="KW-0472">Membrane</keyword>